<dbReference type="EMBL" id="UGNV01000001">
    <property type="protein sequence ID" value="STX28367.1"/>
    <property type="molecule type" value="Genomic_DNA"/>
</dbReference>
<dbReference type="Gene3D" id="3.90.550.10">
    <property type="entry name" value="Spore Coat Polysaccharide Biosynthesis Protein SpsA, Chain A"/>
    <property type="match status" value="1"/>
</dbReference>
<dbReference type="Pfam" id="PF00535">
    <property type="entry name" value="Glycos_transf_2"/>
    <property type="match status" value="1"/>
</dbReference>
<comment type="similarity">
    <text evidence="1">Belongs to the glycosyltransferase 2 family. WaaE/KdtX subfamily.</text>
</comment>
<name>A0A378HZL7_9GAMM</name>
<dbReference type="CDD" id="cd02511">
    <property type="entry name" value="Beta4Glucosyltransferase"/>
    <property type="match status" value="1"/>
</dbReference>
<feature type="region of interest" description="Disordered" evidence="2">
    <location>
        <begin position="254"/>
        <end position="309"/>
    </location>
</feature>
<dbReference type="SUPFAM" id="SSF53448">
    <property type="entry name" value="Nucleotide-diphospho-sugar transferases"/>
    <property type="match status" value="1"/>
</dbReference>
<feature type="compositionally biased region" description="Basic and acidic residues" evidence="2">
    <location>
        <begin position="268"/>
        <end position="278"/>
    </location>
</feature>
<keyword evidence="4" id="KW-0808">Transferase</keyword>
<dbReference type="Proteomes" id="UP000254968">
    <property type="component" value="Unassembled WGS sequence"/>
</dbReference>
<sequence>MLSVIIISKNEEANIKRCLESVSFADEIVVLDSGSTDKTIEIAQKYTENVYTSEDWYGYGVQKQRALNLATGDWVLNLDADESVSEHLRTAIEEAMESDEADAYRIPICMNFYGKPLRYSSSPTRHIRLFKREGARYSDDIVHEKIILPAEARISKLTLPIMHHSFRDVSHALYKINRYTSYSAKIRSQKGDPPGIVKILFSTGWMFFRCFYLQRGFMDGVAGFLLAVFNAQGTFYRGIKQLYPDVRHTISMSPDRKDIQAVPSLPDKSADEVEDKPLPQEQLTTESESIIEVTEPNQEATDNDEKLPVEEVIEHDAFLQREQDEPLEEDVIEPEDIFEEEEAIEQDKLLVNKQSSEEK</sequence>
<evidence type="ECO:0000256" key="2">
    <source>
        <dbReference type="SAM" id="MobiDB-lite"/>
    </source>
</evidence>
<dbReference type="EC" id="2.4.1.-" evidence="4"/>
<dbReference type="OrthoDB" id="9815923at2"/>
<evidence type="ECO:0000256" key="1">
    <source>
        <dbReference type="ARBA" id="ARBA00038494"/>
    </source>
</evidence>
<dbReference type="AlphaFoldDB" id="A0A378HZL7"/>
<organism evidence="4 5">
    <name type="scientific">Legionella beliardensis</name>
    <dbReference type="NCBI Taxonomy" id="91822"/>
    <lineage>
        <taxon>Bacteria</taxon>
        <taxon>Pseudomonadati</taxon>
        <taxon>Pseudomonadota</taxon>
        <taxon>Gammaproteobacteria</taxon>
        <taxon>Legionellales</taxon>
        <taxon>Legionellaceae</taxon>
        <taxon>Legionella</taxon>
    </lineage>
</organism>
<dbReference type="InterPro" id="IPR029044">
    <property type="entry name" value="Nucleotide-diphossugar_trans"/>
</dbReference>
<gene>
    <name evidence="4" type="ORF">NCTC13315_00896</name>
</gene>
<dbReference type="PANTHER" id="PTHR43630:SF2">
    <property type="entry name" value="GLYCOSYLTRANSFERASE"/>
    <property type="match status" value="1"/>
</dbReference>
<accession>A0A378HZL7</accession>
<dbReference type="PANTHER" id="PTHR43630">
    <property type="entry name" value="POLY-BETA-1,6-N-ACETYL-D-GLUCOSAMINE SYNTHASE"/>
    <property type="match status" value="1"/>
</dbReference>
<keyword evidence="5" id="KW-1185">Reference proteome</keyword>
<protein>
    <submittedName>
        <fullName evidence="4">Lipopolysaccharide biosynthesis glycosyltransferase</fullName>
        <ecNumber evidence="4">2.4.1.-</ecNumber>
    </submittedName>
</protein>
<feature type="compositionally biased region" description="Low complexity" evidence="2">
    <location>
        <begin position="284"/>
        <end position="295"/>
    </location>
</feature>
<proteinExistence type="inferred from homology"/>
<evidence type="ECO:0000259" key="3">
    <source>
        <dbReference type="Pfam" id="PF00535"/>
    </source>
</evidence>
<dbReference type="InterPro" id="IPR001173">
    <property type="entry name" value="Glyco_trans_2-like"/>
</dbReference>
<evidence type="ECO:0000313" key="5">
    <source>
        <dbReference type="Proteomes" id="UP000254968"/>
    </source>
</evidence>
<feature type="domain" description="Glycosyltransferase 2-like" evidence="3">
    <location>
        <begin position="3"/>
        <end position="105"/>
    </location>
</feature>
<reference evidence="4 5" key="1">
    <citation type="submission" date="2018-06" db="EMBL/GenBank/DDBJ databases">
        <authorList>
            <consortium name="Pathogen Informatics"/>
            <person name="Doyle S."/>
        </authorList>
    </citation>
    <scope>NUCLEOTIDE SEQUENCE [LARGE SCALE GENOMIC DNA]</scope>
    <source>
        <strain evidence="4 5">NCTC13315</strain>
    </source>
</reference>
<keyword evidence="4" id="KW-0328">Glycosyltransferase</keyword>
<evidence type="ECO:0000313" key="4">
    <source>
        <dbReference type="EMBL" id="STX28367.1"/>
    </source>
</evidence>
<dbReference type="GO" id="GO:0016757">
    <property type="term" value="F:glycosyltransferase activity"/>
    <property type="evidence" value="ECO:0007669"/>
    <property type="project" value="UniProtKB-KW"/>
</dbReference>